<dbReference type="AlphaFoldDB" id="A0A1N7NST9"/>
<dbReference type="SMART" id="SM00304">
    <property type="entry name" value="HAMP"/>
    <property type="match status" value="1"/>
</dbReference>
<keyword evidence="3" id="KW-0808">Transferase</keyword>
<proteinExistence type="predicted"/>
<keyword evidence="1" id="KW-1133">Transmembrane helix</keyword>
<reference evidence="4" key="1">
    <citation type="submission" date="2017-01" db="EMBL/GenBank/DDBJ databases">
        <authorList>
            <person name="Varghese N."/>
            <person name="Submissions S."/>
        </authorList>
    </citation>
    <scope>NUCLEOTIDE SEQUENCE [LARGE SCALE GENOMIC DNA]</scope>
    <source>
        <strain evidence="4">DSM 29430</strain>
    </source>
</reference>
<accession>A0A1N7NST9</accession>
<protein>
    <submittedName>
        <fullName evidence="3">Protein-histidine pros-kinase</fullName>
    </submittedName>
</protein>
<feature type="transmembrane region" description="Helical" evidence="1">
    <location>
        <begin position="209"/>
        <end position="231"/>
    </location>
</feature>
<dbReference type="CDD" id="cd06225">
    <property type="entry name" value="HAMP"/>
    <property type="match status" value="1"/>
</dbReference>
<dbReference type="InterPro" id="IPR003660">
    <property type="entry name" value="HAMP_dom"/>
</dbReference>
<dbReference type="Gene3D" id="6.10.340.10">
    <property type="match status" value="1"/>
</dbReference>
<dbReference type="PROSITE" id="PS50885">
    <property type="entry name" value="HAMP"/>
    <property type="match status" value="1"/>
</dbReference>
<keyword evidence="4" id="KW-1185">Reference proteome</keyword>
<dbReference type="Pfam" id="PF11845">
    <property type="entry name" value="Tll0287-like"/>
    <property type="match status" value="1"/>
</dbReference>
<evidence type="ECO:0000313" key="3">
    <source>
        <dbReference type="EMBL" id="SIT01423.1"/>
    </source>
</evidence>
<dbReference type="STRING" id="633194.SAMN05421759_11029"/>
<organism evidence="3 4">
    <name type="scientific">Roseivivax lentus</name>
    <dbReference type="NCBI Taxonomy" id="633194"/>
    <lineage>
        <taxon>Bacteria</taxon>
        <taxon>Pseudomonadati</taxon>
        <taxon>Pseudomonadota</taxon>
        <taxon>Alphaproteobacteria</taxon>
        <taxon>Rhodobacterales</taxon>
        <taxon>Roseobacteraceae</taxon>
        <taxon>Roseivivax</taxon>
    </lineage>
</organism>
<dbReference type="PANTHER" id="PTHR32089:SF112">
    <property type="entry name" value="LYSOZYME-LIKE PROTEIN-RELATED"/>
    <property type="match status" value="1"/>
</dbReference>
<dbReference type="Pfam" id="PF00672">
    <property type="entry name" value="HAMP"/>
    <property type="match status" value="1"/>
</dbReference>
<dbReference type="SUPFAM" id="SSF158472">
    <property type="entry name" value="HAMP domain-like"/>
    <property type="match status" value="1"/>
</dbReference>
<dbReference type="Proteomes" id="UP000186684">
    <property type="component" value="Unassembled WGS sequence"/>
</dbReference>
<keyword evidence="3" id="KW-0418">Kinase</keyword>
<dbReference type="EMBL" id="FTOQ01000010">
    <property type="protein sequence ID" value="SIT01423.1"/>
    <property type="molecule type" value="Genomic_DNA"/>
</dbReference>
<name>A0A1N7NST9_9RHOB</name>
<dbReference type="GO" id="GO:0016301">
    <property type="term" value="F:kinase activity"/>
    <property type="evidence" value="ECO:0007669"/>
    <property type="project" value="UniProtKB-KW"/>
</dbReference>
<dbReference type="OrthoDB" id="9797588at2"/>
<dbReference type="InterPro" id="IPR021796">
    <property type="entry name" value="Tll0287-like_dom"/>
</dbReference>
<dbReference type="GO" id="GO:0016020">
    <property type="term" value="C:membrane"/>
    <property type="evidence" value="ECO:0007669"/>
    <property type="project" value="InterPro"/>
</dbReference>
<keyword evidence="1" id="KW-0812">Transmembrane</keyword>
<gene>
    <name evidence="3" type="ORF">SAMN05421759_11029</name>
</gene>
<evidence type="ECO:0000259" key="2">
    <source>
        <dbReference type="PROSITE" id="PS50885"/>
    </source>
</evidence>
<evidence type="ECO:0000313" key="4">
    <source>
        <dbReference type="Proteomes" id="UP000186684"/>
    </source>
</evidence>
<dbReference type="RefSeq" id="WP_076449070.1">
    <property type="nucleotide sequence ID" value="NZ_FTOQ01000010.1"/>
</dbReference>
<dbReference type="GO" id="GO:0007165">
    <property type="term" value="P:signal transduction"/>
    <property type="evidence" value="ECO:0007669"/>
    <property type="project" value="InterPro"/>
</dbReference>
<sequence>MGLRFKYNAVLIAASLLGVLFAAGLSYTLVQETALRDVEREAQLMRTNANAVRNYTLEHIEPLLSDDGDILFQPEAVTSFAARTVFEAVTEDFPKYTYKEAALNPTNPDDLPTPQEARMIEQFRADPDLQRLTAEVASEEGPVLAMAFPITIKNPGCLNCHATPDIAPPAMVDLYGTVNGFGWQMNETVGAQIITVPLKVIAERAEDTAVMVAGVLAASFLLVLIVTNMLLTRIVIRPVTYLTEMAERVSLGDFSVAEYARVSKDEIGSLAGSFNRMRRSLDRALRMLEDDPQ</sequence>
<keyword evidence="1" id="KW-0472">Membrane</keyword>
<feature type="domain" description="HAMP" evidence="2">
    <location>
        <begin position="233"/>
        <end position="286"/>
    </location>
</feature>
<evidence type="ECO:0000256" key="1">
    <source>
        <dbReference type="SAM" id="Phobius"/>
    </source>
</evidence>
<dbReference type="PANTHER" id="PTHR32089">
    <property type="entry name" value="METHYL-ACCEPTING CHEMOTAXIS PROTEIN MCPB"/>
    <property type="match status" value="1"/>
</dbReference>